<dbReference type="Pfam" id="PF13649">
    <property type="entry name" value="Methyltransf_25"/>
    <property type="match status" value="1"/>
</dbReference>
<dbReference type="OrthoDB" id="9789123at2"/>
<name>A0A5C6VEA3_9FLAO</name>
<evidence type="ECO:0000313" key="3">
    <source>
        <dbReference type="EMBL" id="TXC81408.1"/>
    </source>
</evidence>
<evidence type="ECO:0000259" key="2">
    <source>
        <dbReference type="Pfam" id="PF13649"/>
    </source>
</evidence>
<dbReference type="PANTHER" id="PTHR43861">
    <property type="entry name" value="TRANS-ACONITATE 2-METHYLTRANSFERASE-RELATED"/>
    <property type="match status" value="1"/>
</dbReference>
<dbReference type="AlphaFoldDB" id="A0A5C6VEA3"/>
<dbReference type="Gene3D" id="2.20.130.10">
    <property type="entry name" value="CAC2371-like domains"/>
    <property type="match status" value="1"/>
</dbReference>
<proteinExistence type="predicted"/>
<reference evidence="3 4" key="1">
    <citation type="submission" date="2019-08" db="EMBL/GenBank/DDBJ databases">
        <title>Genome of Luteibaculum oceani JCM 18817.</title>
        <authorList>
            <person name="Bowman J.P."/>
        </authorList>
    </citation>
    <scope>NUCLEOTIDE SEQUENCE [LARGE SCALE GENOMIC DNA]</scope>
    <source>
        <strain evidence="3 4">JCM 18817</strain>
    </source>
</reference>
<organism evidence="3 4">
    <name type="scientific">Luteibaculum oceani</name>
    <dbReference type="NCBI Taxonomy" id="1294296"/>
    <lineage>
        <taxon>Bacteria</taxon>
        <taxon>Pseudomonadati</taxon>
        <taxon>Bacteroidota</taxon>
        <taxon>Flavobacteriia</taxon>
        <taxon>Flavobacteriales</taxon>
        <taxon>Luteibaculaceae</taxon>
        <taxon>Luteibaculum</taxon>
    </lineage>
</organism>
<protein>
    <submittedName>
        <fullName evidence="3">Class I SAM-dependent methyltransferase</fullName>
    </submittedName>
</protein>
<dbReference type="Gene3D" id="3.40.50.150">
    <property type="entry name" value="Vaccinia Virus protein VP39"/>
    <property type="match status" value="1"/>
</dbReference>
<dbReference type="CDD" id="cd02440">
    <property type="entry name" value="AdoMet_MTases"/>
    <property type="match status" value="1"/>
</dbReference>
<keyword evidence="1 3" id="KW-0808">Transferase</keyword>
<evidence type="ECO:0000256" key="1">
    <source>
        <dbReference type="ARBA" id="ARBA00022679"/>
    </source>
</evidence>
<dbReference type="InterPro" id="IPR029063">
    <property type="entry name" value="SAM-dependent_MTases_sf"/>
</dbReference>
<sequence>MTFDKYSQYYDLFYDNKSYREEVNFVVDVINSHLNGNFDSLLDIGCGSGNHARYLASFFESITGVDRSDSMVKVANEKNIPNFKALEADVCSFNLGLTFGSAIALFHVFSYLNTNDQVLTAFTNVNNHLSVGGLFIFDVWNTATVYNQPPQVKVRREKMGLKKVVRITKPKLDVISNTVDVQFDFIIHDNYECIEFSELHRMRHYSPPEIELFCWKTGFEVIKSCDMISGAPLSQDTFSATYILRKIKEL</sequence>
<dbReference type="Proteomes" id="UP000321168">
    <property type="component" value="Unassembled WGS sequence"/>
</dbReference>
<evidence type="ECO:0000313" key="4">
    <source>
        <dbReference type="Proteomes" id="UP000321168"/>
    </source>
</evidence>
<keyword evidence="3" id="KW-0489">Methyltransferase</keyword>
<gene>
    <name evidence="3" type="ORF">FRX97_05220</name>
</gene>
<dbReference type="GO" id="GO:0032259">
    <property type="term" value="P:methylation"/>
    <property type="evidence" value="ECO:0007669"/>
    <property type="project" value="UniProtKB-KW"/>
</dbReference>
<dbReference type="EMBL" id="VORB01000004">
    <property type="protein sequence ID" value="TXC81408.1"/>
    <property type="molecule type" value="Genomic_DNA"/>
</dbReference>
<dbReference type="SUPFAM" id="SSF53335">
    <property type="entry name" value="S-adenosyl-L-methionine-dependent methyltransferases"/>
    <property type="match status" value="1"/>
</dbReference>
<dbReference type="InterPro" id="IPR041698">
    <property type="entry name" value="Methyltransf_25"/>
</dbReference>
<keyword evidence="4" id="KW-1185">Reference proteome</keyword>
<feature type="domain" description="Methyltransferase" evidence="2">
    <location>
        <begin position="42"/>
        <end position="133"/>
    </location>
</feature>
<dbReference type="GO" id="GO:0008168">
    <property type="term" value="F:methyltransferase activity"/>
    <property type="evidence" value="ECO:0007669"/>
    <property type="project" value="UniProtKB-KW"/>
</dbReference>
<comment type="caution">
    <text evidence="3">The sequence shown here is derived from an EMBL/GenBank/DDBJ whole genome shotgun (WGS) entry which is preliminary data.</text>
</comment>
<dbReference type="RefSeq" id="WP_147014134.1">
    <property type="nucleotide sequence ID" value="NZ_VORB01000004.1"/>
</dbReference>
<accession>A0A5C6VEA3</accession>